<evidence type="ECO:0000313" key="3">
    <source>
        <dbReference type="EMBL" id="AET50768.1"/>
    </source>
</evidence>
<name>H9B9V8_EIMTE</name>
<organism evidence="3">
    <name type="scientific">Eimeria tenella</name>
    <name type="common">Coccidian parasite</name>
    <dbReference type="NCBI Taxonomy" id="5802"/>
    <lineage>
        <taxon>Eukaryota</taxon>
        <taxon>Sar</taxon>
        <taxon>Alveolata</taxon>
        <taxon>Apicomplexa</taxon>
        <taxon>Conoidasida</taxon>
        <taxon>Coccidia</taxon>
        <taxon>Eucoccidiorida</taxon>
        <taxon>Eimeriorina</taxon>
        <taxon>Eimeriidae</taxon>
        <taxon>Eimeria</taxon>
    </lineage>
</organism>
<keyword evidence="2" id="KW-0732">Signal</keyword>
<feature type="signal peptide" evidence="2">
    <location>
        <begin position="1"/>
        <end position="23"/>
    </location>
</feature>
<proteinExistence type="evidence at transcript level"/>
<dbReference type="EMBL" id="JN987545">
    <property type="protein sequence ID" value="AET50768.1"/>
    <property type="molecule type" value="mRNA"/>
</dbReference>
<keyword evidence="1" id="KW-0812">Transmembrane</keyword>
<evidence type="ECO:0000256" key="2">
    <source>
        <dbReference type="SAM" id="SignalP"/>
    </source>
</evidence>
<protein>
    <submittedName>
        <fullName evidence="3">Uncharacterized protein</fullName>
    </submittedName>
</protein>
<reference evidence="3" key="1">
    <citation type="journal article" date="2012" name="BMC Genomics">
        <title>Characterisation of full-length cDNA sequences provides insights into the Eimeria tenella transcriptome.</title>
        <authorList>
            <person name="Amiruddin N."/>
            <person name="Lee X.W."/>
            <person name="Blake D.P."/>
            <person name="Suzuki Y."/>
            <person name="Tay Y.L."/>
            <person name="Lim L.S."/>
            <person name="Tomley F.M."/>
            <person name="Watanabe J."/>
            <person name="Sugimoto C."/>
            <person name="Wan K.L."/>
        </authorList>
    </citation>
    <scope>NUCLEOTIDE SEQUENCE</scope>
    <source>
        <strain evidence="3">Houghton</strain>
    </source>
</reference>
<feature type="transmembrane region" description="Helical" evidence="1">
    <location>
        <begin position="57"/>
        <end position="79"/>
    </location>
</feature>
<evidence type="ECO:0000256" key="1">
    <source>
        <dbReference type="SAM" id="Phobius"/>
    </source>
</evidence>
<keyword evidence="1" id="KW-1133">Transmembrane helix</keyword>
<keyword evidence="1" id="KW-0472">Membrane</keyword>
<sequence length="208" mass="21949">MVAIACHSLALLTIAACAVTALGADEVEGGNQNVAAQVSETNEGQAVIPGRKGVNPVLAGAAVGSTLFLALLLFGLKVLGKKVVQTDSKTAGSKVAEVVFSGVDGFTLSTEAYTAWVEVIYEGKAKQALKKLQGSARESCLKNSGRSIQRFLQTIKSEGERSFLLQVGDEEIVLAFDLRVMQPLWKQGGANTSPNGDSILRHKFPCGW</sequence>
<dbReference type="VEuPathDB" id="ToxoDB:ETH2_1041500"/>
<accession>H9B9V8</accession>
<dbReference type="AlphaFoldDB" id="H9B9V8"/>
<feature type="chain" id="PRO_5003617942" evidence="2">
    <location>
        <begin position="24"/>
        <end position="208"/>
    </location>
</feature>